<dbReference type="KEGG" id="dsf:UWK_02154"/>
<dbReference type="AlphaFoldDB" id="M1PAL6"/>
<dbReference type="RefSeq" id="WP_015404385.1">
    <property type="nucleotide sequence ID" value="NC_020304.1"/>
</dbReference>
<evidence type="ECO:0008006" key="3">
    <source>
        <dbReference type="Google" id="ProtNLM"/>
    </source>
</evidence>
<evidence type="ECO:0000313" key="1">
    <source>
        <dbReference type="EMBL" id="AGF78697.1"/>
    </source>
</evidence>
<dbReference type="STRING" id="1167006.UWK_02154"/>
<dbReference type="OrthoDB" id="5517657at2"/>
<dbReference type="EMBL" id="CP003985">
    <property type="protein sequence ID" value="AGF78697.1"/>
    <property type="molecule type" value="Genomic_DNA"/>
</dbReference>
<protein>
    <recommendedName>
        <fullName evidence="3">Lipoprotein</fullName>
    </recommendedName>
</protein>
<reference evidence="2" key="1">
    <citation type="journal article" date="2013" name="Stand. Genomic Sci.">
        <title>Complete genome sequence of Desulfocapsa sulfexigens, a marine deltaproteobacterium specialized in disproportionating inorganic sulfur compounds.</title>
        <authorList>
            <person name="Finster K.W."/>
            <person name="Kjeldsen K.U."/>
            <person name="Kube M."/>
            <person name="Reinhardt R."/>
            <person name="Mussmann M."/>
            <person name="Amann R."/>
            <person name="Schreiber L."/>
        </authorList>
    </citation>
    <scope>NUCLEOTIDE SEQUENCE [LARGE SCALE GENOMIC DNA]</scope>
    <source>
        <strain evidence="2">DSM 10523 / SB164P1</strain>
    </source>
</reference>
<organism evidence="1 2">
    <name type="scientific">Desulfocapsa sulfexigens (strain DSM 10523 / SB164P1)</name>
    <dbReference type="NCBI Taxonomy" id="1167006"/>
    <lineage>
        <taxon>Bacteria</taxon>
        <taxon>Pseudomonadati</taxon>
        <taxon>Thermodesulfobacteriota</taxon>
        <taxon>Desulfobulbia</taxon>
        <taxon>Desulfobulbales</taxon>
        <taxon>Desulfocapsaceae</taxon>
        <taxon>Desulfocapsa</taxon>
    </lineage>
</organism>
<dbReference type="PROSITE" id="PS51257">
    <property type="entry name" value="PROKAR_LIPOPROTEIN"/>
    <property type="match status" value="1"/>
</dbReference>
<gene>
    <name evidence="1" type="ordered locus">UWK_02154</name>
</gene>
<name>M1PAL6_DESSD</name>
<sequence length="129" mass="14189">MELIKSFVIASLFVLLYGCASMNTPSSSLIETKPVVTIGEVSRASEDHVVFIPANKEFPVEFSVKGNVFEKNVSSKAMVSFKKDIYLYKYWASLDGKKWANSHKLMNVEPSGGFDVSGGKVGVEINFAK</sequence>
<dbReference type="HOGENOM" id="CLU_1989442_0_0_7"/>
<accession>M1PAL6</accession>
<proteinExistence type="predicted"/>
<keyword evidence="2" id="KW-1185">Reference proteome</keyword>
<evidence type="ECO:0000313" key="2">
    <source>
        <dbReference type="Proteomes" id="UP000011721"/>
    </source>
</evidence>
<dbReference type="Proteomes" id="UP000011721">
    <property type="component" value="Chromosome"/>
</dbReference>